<dbReference type="PANTHER" id="PTHR40083:SF1">
    <property type="entry name" value="UPF0122 PROTEIN YLXM"/>
    <property type="match status" value="1"/>
</dbReference>
<dbReference type="NCBIfam" id="TIGR02937">
    <property type="entry name" value="sigma70-ECF"/>
    <property type="match status" value="1"/>
</dbReference>
<dbReference type="AlphaFoldDB" id="A0A1H2YNZ0"/>
<dbReference type="Pfam" id="PF04297">
    <property type="entry name" value="UPF0122"/>
    <property type="match status" value="1"/>
</dbReference>
<dbReference type="EMBL" id="FNNG01000006">
    <property type="protein sequence ID" value="SDX06528.1"/>
    <property type="molecule type" value="Genomic_DNA"/>
</dbReference>
<dbReference type="GO" id="GO:0006352">
    <property type="term" value="P:DNA-templated transcription initiation"/>
    <property type="evidence" value="ECO:0007669"/>
    <property type="project" value="InterPro"/>
</dbReference>
<dbReference type="InterPro" id="IPR036388">
    <property type="entry name" value="WH-like_DNA-bd_sf"/>
</dbReference>
<evidence type="ECO:0000313" key="4">
    <source>
        <dbReference type="EMBL" id="SDX06528.1"/>
    </source>
</evidence>
<comment type="function">
    <text evidence="2 3">Might take part in the signal recognition particle (SRP) pathway. This is inferred from the conservation of its genetic proximity to ftsY/ffh. May be a regulatory protein.</text>
</comment>
<name>A0A1H2YNZ0_9FIRM</name>
<dbReference type="InterPro" id="IPR054831">
    <property type="entry name" value="UPF0122_fam_protein"/>
</dbReference>
<evidence type="ECO:0000256" key="1">
    <source>
        <dbReference type="ARBA" id="ARBA00008720"/>
    </source>
</evidence>
<evidence type="ECO:0000256" key="2">
    <source>
        <dbReference type="ARBA" id="ARBA00024764"/>
    </source>
</evidence>
<dbReference type="HAMAP" id="MF_00245">
    <property type="entry name" value="UPF0122"/>
    <property type="match status" value="1"/>
</dbReference>
<dbReference type="NCBIfam" id="NF045758">
    <property type="entry name" value="YlxM"/>
    <property type="match status" value="1"/>
</dbReference>
<dbReference type="PANTHER" id="PTHR40083">
    <property type="entry name" value="UPF0122 PROTEIN CBO2450/CLC_2298"/>
    <property type="match status" value="1"/>
</dbReference>
<dbReference type="RefSeq" id="WP_200773703.1">
    <property type="nucleotide sequence ID" value="NZ_FNNG01000006.1"/>
</dbReference>
<dbReference type="Gene3D" id="1.10.10.10">
    <property type="entry name" value="Winged helix-like DNA-binding domain superfamily/Winged helix DNA-binding domain"/>
    <property type="match status" value="1"/>
</dbReference>
<dbReference type="Proteomes" id="UP000198828">
    <property type="component" value="Unassembled WGS sequence"/>
</dbReference>
<reference evidence="4 5" key="1">
    <citation type="submission" date="2016-10" db="EMBL/GenBank/DDBJ databases">
        <authorList>
            <person name="de Groot N.N."/>
        </authorList>
    </citation>
    <scope>NUCLEOTIDE SEQUENCE [LARGE SCALE GENOMIC DNA]</scope>
    <source>
        <strain evidence="4 5">DSM 23310</strain>
    </source>
</reference>
<dbReference type="CDD" id="cd06171">
    <property type="entry name" value="Sigma70_r4"/>
    <property type="match status" value="1"/>
</dbReference>
<gene>
    <name evidence="4" type="ORF">SAMN05660923_01668</name>
</gene>
<dbReference type="GO" id="GO:0003700">
    <property type="term" value="F:DNA-binding transcription factor activity"/>
    <property type="evidence" value="ECO:0007669"/>
    <property type="project" value="InterPro"/>
</dbReference>
<evidence type="ECO:0000256" key="3">
    <source>
        <dbReference type="HAMAP-Rule" id="MF_00245"/>
    </source>
</evidence>
<sequence length="127" mass="14898">MINKLIEIGILFDFYGKLLSERQFAAIELYYIHNLSLAEIGEELGISRQSVYDTLKRAEEKLYEYEDTLGLVRKFYYSREEIDRLYNLIDELETEAINLKNENIIGKLKELRGIIGKIIDSSREVVN</sequence>
<dbReference type="SUPFAM" id="SSF88659">
    <property type="entry name" value="Sigma3 and sigma4 domains of RNA polymerase sigma factors"/>
    <property type="match status" value="1"/>
</dbReference>
<protein>
    <recommendedName>
        <fullName evidence="3">UPF0122 protein SAMN05660923_01668</fullName>
    </recommendedName>
</protein>
<dbReference type="InterPro" id="IPR007394">
    <property type="entry name" value="UPF0122"/>
</dbReference>
<accession>A0A1H2YNZ0</accession>
<comment type="similarity">
    <text evidence="1 3">Belongs to the UPF0122 family.</text>
</comment>
<dbReference type="InterPro" id="IPR013324">
    <property type="entry name" value="RNA_pol_sigma_r3/r4-like"/>
</dbReference>
<dbReference type="InterPro" id="IPR014284">
    <property type="entry name" value="RNA_pol_sigma-70_dom"/>
</dbReference>
<evidence type="ECO:0000313" key="5">
    <source>
        <dbReference type="Proteomes" id="UP000198828"/>
    </source>
</evidence>
<keyword evidence="5" id="KW-1185">Reference proteome</keyword>
<proteinExistence type="inferred from homology"/>
<organism evidence="4 5">
    <name type="scientific">Tepidimicrobium xylanilyticum</name>
    <dbReference type="NCBI Taxonomy" id="1123352"/>
    <lineage>
        <taxon>Bacteria</taxon>
        <taxon>Bacillati</taxon>
        <taxon>Bacillota</taxon>
        <taxon>Tissierellia</taxon>
        <taxon>Tissierellales</taxon>
        <taxon>Tepidimicrobiaceae</taxon>
        <taxon>Tepidimicrobium</taxon>
    </lineage>
</organism>